<accession>A0AA43QWE5</accession>
<dbReference type="Proteomes" id="UP001161017">
    <property type="component" value="Unassembled WGS sequence"/>
</dbReference>
<gene>
    <name evidence="2" type="ORF">OHK93_002719</name>
</gene>
<reference evidence="2" key="1">
    <citation type="journal article" date="2023" name="Genome Biol. Evol.">
        <title>First Whole Genome Sequence and Flow Cytometry Genome Size Data for the Lichen-Forming Fungus Ramalina farinacea (Ascomycota).</title>
        <authorList>
            <person name="Llewellyn T."/>
            <person name="Mian S."/>
            <person name="Hill R."/>
            <person name="Leitch I.J."/>
            <person name="Gaya E."/>
        </authorList>
    </citation>
    <scope>NUCLEOTIDE SEQUENCE</scope>
    <source>
        <strain evidence="2">LIQ254RAFAR</strain>
    </source>
</reference>
<evidence type="ECO:0000256" key="1">
    <source>
        <dbReference type="SAM" id="MobiDB-lite"/>
    </source>
</evidence>
<dbReference type="AlphaFoldDB" id="A0AA43QWE5"/>
<sequence>MARTQSSDAENHPDEIFASPEISPALTRRDSSWATPLSSLVIKDEENMGSTIDENNEKLEHVLSKRVSKRDLDKFEHIYPQLKHQPAYKFFRDKVQVIVSKPPEAPIADYLEKETSNSFHDCLAQFRNAVRSDLEPPLIRICSVHNARNVLVLSNFKSHRKEPFSDYKIAEDEAEADFFLGSTEYTTFQCICHVVFDLIKDTETFAQDINQRINSTVVMSTPVF</sequence>
<organism evidence="2 3">
    <name type="scientific">Ramalina farinacea</name>
    <dbReference type="NCBI Taxonomy" id="258253"/>
    <lineage>
        <taxon>Eukaryota</taxon>
        <taxon>Fungi</taxon>
        <taxon>Dikarya</taxon>
        <taxon>Ascomycota</taxon>
        <taxon>Pezizomycotina</taxon>
        <taxon>Lecanoromycetes</taxon>
        <taxon>OSLEUM clade</taxon>
        <taxon>Lecanoromycetidae</taxon>
        <taxon>Lecanorales</taxon>
        <taxon>Lecanorineae</taxon>
        <taxon>Ramalinaceae</taxon>
        <taxon>Ramalina</taxon>
    </lineage>
</organism>
<feature type="region of interest" description="Disordered" evidence="1">
    <location>
        <begin position="1"/>
        <end position="32"/>
    </location>
</feature>
<proteinExistence type="predicted"/>
<evidence type="ECO:0000313" key="3">
    <source>
        <dbReference type="Proteomes" id="UP001161017"/>
    </source>
</evidence>
<name>A0AA43QWE5_9LECA</name>
<protein>
    <submittedName>
        <fullName evidence="2">Uncharacterized protein</fullName>
    </submittedName>
</protein>
<comment type="caution">
    <text evidence="2">The sequence shown here is derived from an EMBL/GenBank/DDBJ whole genome shotgun (WGS) entry which is preliminary data.</text>
</comment>
<evidence type="ECO:0000313" key="2">
    <source>
        <dbReference type="EMBL" id="MDI1491510.1"/>
    </source>
</evidence>
<dbReference type="EMBL" id="JAPUFD010000015">
    <property type="protein sequence ID" value="MDI1491510.1"/>
    <property type="molecule type" value="Genomic_DNA"/>
</dbReference>
<keyword evidence="3" id="KW-1185">Reference proteome</keyword>